<feature type="transmembrane region" description="Helical" evidence="1">
    <location>
        <begin position="44"/>
        <end position="65"/>
    </location>
</feature>
<evidence type="ECO:0000313" key="2">
    <source>
        <dbReference type="EMBL" id="TXB64837.1"/>
    </source>
</evidence>
<keyword evidence="1" id="KW-0472">Membrane</keyword>
<comment type="caution">
    <text evidence="2">The sequence shown here is derived from an EMBL/GenBank/DDBJ whole genome shotgun (WGS) entry which is preliminary data.</text>
</comment>
<keyword evidence="1" id="KW-0812">Transmembrane</keyword>
<keyword evidence="3" id="KW-1185">Reference proteome</keyword>
<dbReference type="AlphaFoldDB" id="A0A5C6RRP8"/>
<protein>
    <submittedName>
        <fullName evidence="2">Cytochrome B</fullName>
    </submittedName>
</protein>
<feature type="transmembrane region" description="Helical" evidence="1">
    <location>
        <begin position="12"/>
        <end position="32"/>
    </location>
</feature>
<accession>A0A5C6RRP8</accession>
<reference evidence="2 3" key="1">
    <citation type="submission" date="2019-08" db="EMBL/GenBank/DDBJ databases">
        <title>Genome of Vicingus serpentipes NCIMB 15042.</title>
        <authorList>
            <person name="Bowman J.P."/>
        </authorList>
    </citation>
    <scope>NUCLEOTIDE SEQUENCE [LARGE SCALE GENOMIC DNA]</scope>
    <source>
        <strain evidence="2 3">NCIMB 15042</strain>
    </source>
</reference>
<keyword evidence="1" id="KW-1133">Transmembrane helix</keyword>
<feature type="transmembrane region" description="Helical" evidence="1">
    <location>
        <begin position="116"/>
        <end position="136"/>
    </location>
</feature>
<dbReference type="EMBL" id="VOOS01000004">
    <property type="protein sequence ID" value="TXB64837.1"/>
    <property type="molecule type" value="Genomic_DNA"/>
</dbReference>
<name>A0A5C6RRP8_9FLAO</name>
<sequence>MYNGMLHAHSGLRWLVLIFLVIAIIKSFAGWFGKKDYNKSDNLIALLLLSFTHTQMIIGVVLYFISEKVVAIGDAMKDSVLRFWAMEHGVTMLIAIALITIGRVKSKKATESVYKFKKGAIFYTIAFILILWAGLIKPTLVGGGMF</sequence>
<dbReference type="OrthoDB" id="329514at2"/>
<dbReference type="RefSeq" id="WP_147101173.1">
    <property type="nucleotide sequence ID" value="NZ_VOOS01000004.1"/>
</dbReference>
<proteinExistence type="predicted"/>
<feature type="transmembrane region" description="Helical" evidence="1">
    <location>
        <begin position="85"/>
        <end position="104"/>
    </location>
</feature>
<gene>
    <name evidence="2" type="ORF">FRY74_10320</name>
</gene>
<evidence type="ECO:0000313" key="3">
    <source>
        <dbReference type="Proteomes" id="UP000321721"/>
    </source>
</evidence>
<organism evidence="2 3">
    <name type="scientific">Vicingus serpentipes</name>
    <dbReference type="NCBI Taxonomy" id="1926625"/>
    <lineage>
        <taxon>Bacteria</taxon>
        <taxon>Pseudomonadati</taxon>
        <taxon>Bacteroidota</taxon>
        <taxon>Flavobacteriia</taxon>
        <taxon>Flavobacteriales</taxon>
        <taxon>Vicingaceae</taxon>
        <taxon>Vicingus</taxon>
    </lineage>
</organism>
<evidence type="ECO:0000256" key="1">
    <source>
        <dbReference type="SAM" id="Phobius"/>
    </source>
</evidence>
<dbReference type="Proteomes" id="UP000321721">
    <property type="component" value="Unassembled WGS sequence"/>
</dbReference>